<proteinExistence type="predicted"/>
<protein>
    <submittedName>
        <fullName evidence="3">Uncharacterized protein</fullName>
    </submittedName>
</protein>
<keyword evidence="2" id="KW-1133">Transmembrane helix</keyword>
<evidence type="ECO:0000313" key="3">
    <source>
        <dbReference type="EMBL" id="KAJ6677849.1"/>
    </source>
</evidence>
<feature type="compositionally biased region" description="Basic and acidic residues" evidence="1">
    <location>
        <begin position="1"/>
        <end position="18"/>
    </location>
</feature>
<dbReference type="Proteomes" id="UP001151529">
    <property type="component" value="Chromosome 7"/>
</dbReference>
<organism evidence="3 4">
    <name type="scientific">Salix viminalis</name>
    <name type="common">Common osier</name>
    <name type="synonym">Basket willow</name>
    <dbReference type="NCBI Taxonomy" id="40686"/>
    <lineage>
        <taxon>Eukaryota</taxon>
        <taxon>Viridiplantae</taxon>
        <taxon>Streptophyta</taxon>
        <taxon>Embryophyta</taxon>
        <taxon>Tracheophyta</taxon>
        <taxon>Spermatophyta</taxon>
        <taxon>Magnoliopsida</taxon>
        <taxon>eudicotyledons</taxon>
        <taxon>Gunneridae</taxon>
        <taxon>Pentapetalae</taxon>
        <taxon>rosids</taxon>
        <taxon>fabids</taxon>
        <taxon>Malpighiales</taxon>
        <taxon>Salicaceae</taxon>
        <taxon>Saliceae</taxon>
        <taxon>Salix</taxon>
    </lineage>
</organism>
<evidence type="ECO:0000256" key="2">
    <source>
        <dbReference type="SAM" id="Phobius"/>
    </source>
</evidence>
<reference evidence="3" key="1">
    <citation type="submission" date="2022-11" db="EMBL/GenBank/DDBJ databases">
        <authorList>
            <person name="Hyden B.L."/>
            <person name="Feng K."/>
            <person name="Yates T."/>
            <person name="Jawdy S."/>
            <person name="Smart L.B."/>
            <person name="Muchero W."/>
        </authorList>
    </citation>
    <scope>NUCLEOTIDE SEQUENCE</scope>
    <source>
        <tissue evidence="3">Shoot tip</tissue>
    </source>
</reference>
<feature type="transmembrane region" description="Helical" evidence="2">
    <location>
        <begin position="56"/>
        <end position="80"/>
    </location>
</feature>
<keyword evidence="2" id="KW-0812">Transmembrane</keyword>
<gene>
    <name evidence="3" type="ORF">OIU85_008432</name>
</gene>
<keyword evidence="2" id="KW-0472">Membrane</keyword>
<dbReference type="EMBL" id="JAPFFL010000014">
    <property type="protein sequence ID" value="KAJ6677849.1"/>
    <property type="molecule type" value="Genomic_DNA"/>
</dbReference>
<evidence type="ECO:0000256" key="1">
    <source>
        <dbReference type="SAM" id="MobiDB-lite"/>
    </source>
</evidence>
<accession>A0A9Q0NY02</accession>
<dbReference type="AlphaFoldDB" id="A0A9Q0NY02"/>
<name>A0A9Q0NY02_SALVM</name>
<reference evidence="3" key="2">
    <citation type="journal article" date="2023" name="Int. J. Mol. Sci.">
        <title>De Novo Assembly and Annotation of 11 Diverse Shrub Willow (Salix) Genomes Reveals Novel Gene Organization in Sex-Linked Regions.</title>
        <authorList>
            <person name="Hyden B."/>
            <person name="Feng K."/>
            <person name="Yates T.B."/>
            <person name="Jawdy S."/>
            <person name="Cereghino C."/>
            <person name="Smart L.B."/>
            <person name="Muchero W."/>
        </authorList>
    </citation>
    <scope>NUCLEOTIDE SEQUENCE [LARGE SCALE GENOMIC DNA]</scope>
    <source>
        <tissue evidence="3">Shoot tip</tissue>
    </source>
</reference>
<dbReference type="OrthoDB" id="10646788at2759"/>
<keyword evidence="4" id="KW-1185">Reference proteome</keyword>
<feature type="region of interest" description="Disordered" evidence="1">
    <location>
        <begin position="1"/>
        <end position="29"/>
    </location>
</feature>
<sequence>MEEKKKEGKKEDRRREEYPNSPDIGMARLGNNSLLVPSKFSRGRCLNCYSGPVQSIAGFFTCLVSGVASQIIWIFVVPVIV</sequence>
<evidence type="ECO:0000313" key="4">
    <source>
        <dbReference type="Proteomes" id="UP001151529"/>
    </source>
</evidence>
<comment type="caution">
    <text evidence="3">The sequence shown here is derived from an EMBL/GenBank/DDBJ whole genome shotgun (WGS) entry which is preliminary data.</text>
</comment>